<dbReference type="PANTHER" id="PTHR43794:SF11">
    <property type="entry name" value="AMIDOHYDROLASE-RELATED DOMAIN-CONTAINING PROTEIN"/>
    <property type="match status" value="1"/>
</dbReference>
<dbReference type="InterPro" id="IPR050287">
    <property type="entry name" value="MTA/SAH_deaminase"/>
</dbReference>
<comment type="caution">
    <text evidence="4">The sequence shown here is derived from an EMBL/GenBank/DDBJ whole genome shotgun (WGS) entry which is preliminary data.</text>
</comment>
<evidence type="ECO:0000256" key="2">
    <source>
        <dbReference type="SAM" id="MobiDB-lite"/>
    </source>
</evidence>
<name>R4YX74_9ACTN</name>
<feature type="region of interest" description="Disordered" evidence="2">
    <location>
        <begin position="167"/>
        <end position="198"/>
    </location>
</feature>
<feature type="domain" description="Amidohydrolase-related" evidence="3">
    <location>
        <begin position="54"/>
        <end position="448"/>
    </location>
</feature>
<dbReference type="Proteomes" id="UP000018291">
    <property type="component" value="Unassembled WGS sequence"/>
</dbReference>
<dbReference type="Pfam" id="PF01979">
    <property type="entry name" value="Amidohydro_1"/>
    <property type="match status" value="1"/>
</dbReference>
<dbReference type="SUPFAM" id="SSF51556">
    <property type="entry name" value="Metallo-dependent hydrolases"/>
    <property type="match status" value="1"/>
</dbReference>
<keyword evidence="1" id="KW-0378">Hydrolase</keyword>
<dbReference type="STRING" id="1229780.BN381_130273"/>
<dbReference type="InterPro" id="IPR032466">
    <property type="entry name" value="Metal_Hydrolase"/>
</dbReference>
<sequence>MSAVGAGRYHCDLAVIDGTVQTSVSIEVVDGRFTSITQGSAPGPGVTRLPGLTLPGLANAHSHAFHRALRSRTQAGGGTFWTWRDVMYRAAARLQPDSYHRLARATFAEMALAGVTCVGEFHYLHHRTDGGRYDNPNAMGEALLAAAAEAGIRITLLDTMYLHGGLGDAPSTSSSPSDGSTHDGSPQTGGYLPPNDAQLRFSDGSGDRWVERVDDLRVIDPTTQRVGAAVHSVRAVDPRAMTAVAAWAAAAGAPLHAHASEQTAENEACLAHHGVTPVAVFSEAGALGPRFSAVHATHLSETDIALLAAAGATVAMCPTTERDLGDGIGPTHRFGAEGIAMSLGTDSHASIDLLDEARALELNERLRSHRRGNHAASDLLEMASRNGHRSLGWDDAGTIVVGARADLVTLALDSVRTAGAPTYSAVEVAVFAASAADVTHVVVDGRVVVADRRHATIDVPAELQASIAGLFE</sequence>
<dbReference type="PANTHER" id="PTHR43794">
    <property type="entry name" value="AMINOHYDROLASE SSNA-RELATED"/>
    <property type="match status" value="1"/>
</dbReference>
<dbReference type="OrthoDB" id="3204583at2"/>
<dbReference type="GO" id="GO:0016810">
    <property type="term" value="F:hydrolase activity, acting on carbon-nitrogen (but not peptide) bonds"/>
    <property type="evidence" value="ECO:0007669"/>
    <property type="project" value="InterPro"/>
</dbReference>
<evidence type="ECO:0000259" key="3">
    <source>
        <dbReference type="Pfam" id="PF01979"/>
    </source>
</evidence>
<accession>R4YX74</accession>
<protein>
    <submittedName>
        <fullName evidence="4">N-formimino-L-glutamate deiminase</fullName>
    </submittedName>
</protein>
<dbReference type="InterPro" id="IPR006680">
    <property type="entry name" value="Amidohydro-rel"/>
</dbReference>
<dbReference type="Gene3D" id="3.20.20.140">
    <property type="entry name" value="Metal-dependent hydrolases"/>
    <property type="match status" value="1"/>
</dbReference>
<dbReference type="AlphaFoldDB" id="R4YX74"/>
<dbReference type="eggNOG" id="COG0402">
    <property type="taxonomic scope" value="Bacteria"/>
</dbReference>
<evidence type="ECO:0000313" key="4">
    <source>
        <dbReference type="EMBL" id="CCM62715.1"/>
    </source>
</evidence>
<organism evidence="4 5">
    <name type="scientific">Candidatus Neomicrothrix parvicella RN1</name>
    <dbReference type="NCBI Taxonomy" id="1229780"/>
    <lineage>
        <taxon>Bacteria</taxon>
        <taxon>Bacillati</taxon>
        <taxon>Actinomycetota</taxon>
        <taxon>Acidimicrobiia</taxon>
        <taxon>Acidimicrobiales</taxon>
        <taxon>Microthrixaceae</taxon>
        <taxon>Candidatus Neomicrothrix</taxon>
    </lineage>
</organism>
<keyword evidence="5" id="KW-1185">Reference proteome</keyword>
<dbReference type="SUPFAM" id="SSF51338">
    <property type="entry name" value="Composite domain of metallo-dependent hydrolases"/>
    <property type="match status" value="1"/>
</dbReference>
<evidence type="ECO:0000256" key="1">
    <source>
        <dbReference type="ARBA" id="ARBA00022801"/>
    </source>
</evidence>
<dbReference type="HOGENOM" id="CLU_012358_3_1_11"/>
<dbReference type="InterPro" id="IPR011059">
    <property type="entry name" value="Metal-dep_hydrolase_composite"/>
</dbReference>
<dbReference type="RefSeq" id="WP_012224336.1">
    <property type="nucleotide sequence ID" value="NZ_HG422565.1"/>
</dbReference>
<proteinExistence type="predicted"/>
<dbReference type="EMBL" id="CANL01000005">
    <property type="protein sequence ID" value="CCM62715.1"/>
    <property type="molecule type" value="Genomic_DNA"/>
</dbReference>
<evidence type="ECO:0000313" key="5">
    <source>
        <dbReference type="Proteomes" id="UP000018291"/>
    </source>
</evidence>
<reference evidence="4 5" key="1">
    <citation type="journal article" date="2013" name="ISME J.">
        <title>Metabolic model for the filamentous 'Candidatus Microthrix parvicella' based on genomic and metagenomic analyses.</title>
        <authorList>
            <person name="Jon McIlroy S."/>
            <person name="Kristiansen R."/>
            <person name="Albertsen M."/>
            <person name="Michael Karst S."/>
            <person name="Rossetti S."/>
            <person name="Lund Nielsen J."/>
            <person name="Tandoi V."/>
            <person name="James Seviour R."/>
            <person name="Nielsen P.H."/>
        </authorList>
    </citation>
    <scope>NUCLEOTIDE SEQUENCE [LARGE SCALE GENOMIC DNA]</scope>
    <source>
        <strain evidence="4 5">RN1</strain>
    </source>
</reference>
<feature type="compositionally biased region" description="Low complexity" evidence="2">
    <location>
        <begin position="168"/>
        <end position="186"/>
    </location>
</feature>
<gene>
    <name evidence="4" type="ORF">BN381_130273</name>
</gene>